<comment type="caution">
    <text evidence="2">The sequence shown here is derived from an EMBL/GenBank/DDBJ whole genome shotgun (WGS) entry which is preliminary data.</text>
</comment>
<keyword evidence="3" id="KW-1185">Reference proteome</keyword>
<proteinExistence type="predicted"/>
<reference evidence="2 3" key="1">
    <citation type="submission" date="2018-10" db="EMBL/GenBank/DDBJ databases">
        <title>A high-quality apple genome assembly.</title>
        <authorList>
            <person name="Hu J."/>
        </authorList>
    </citation>
    <scope>NUCLEOTIDE SEQUENCE [LARGE SCALE GENOMIC DNA]</scope>
    <source>
        <strain evidence="3">cv. HFTH1</strain>
        <tissue evidence="2">Young leaf</tissue>
    </source>
</reference>
<accession>A0A498I5T6</accession>
<organism evidence="2 3">
    <name type="scientific">Malus domestica</name>
    <name type="common">Apple</name>
    <name type="synonym">Pyrus malus</name>
    <dbReference type="NCBI Taxonomy" id="3750"/>
    <lineage>
        <taxon>Eukaryota</taxon>
        <taxon>Viridiplantae</taxon>
        <taxon>Streptophyta</taxon>
        <taxon>Embryophyta</taxon>
        <taxon>Tracheophyta</taxon>
        <taxon>Spermatophyta</taxon>
        <taxon>Magnoliopsida</taxon>
        <taxon>eudicotyledons</taxon>
        <taxon>Gunneridae</taxon>
        <taxon>Pentapetalae</taxon>
        <taxon>rosids</taxon>
        <taxon>fabids</taxon>
        <taxon>Rosales</taxon>
        <taxon>Rosaceae</taxon>
        <taxon>Amygdaloideae</taxon>
        <taxon>Maleae</taxon>
        <taxon>Malus</taxon>
    </lineage>
</organism>
<evidence type="ECO:0000313" key="2">
    <source>
        <dbReference type="EMBL" id="RXH76851.1"/>
    </source>
</evidence>
<dbReference type="Proteomes" id="UP000290289">
    <property type="component" value="Chromosome 14"/>
</dbReference>
<keyword evidence="1" id="KW-0812">Transmembrane</keyword>
<name>A0A498I5T6_MALDO</name>
<keyword evidence="1" id="KW-0472">Membrane</keyword>
<keyword evidence="1" id="KW-1133">Transmembrane helix</keyword>
<gene>
    <name evidence="2" type="ORF">DVH24_019739</name>
</gene>
<sequence>NRLGLGTGWVGPIFEGTGPEETWGGPGITIPKIGTGPYSARLKRAGFAFANSSTNSTFCPLTAIWRAVWPLLSFLIADPVSLLKRAWTTSKCPFLAAECKAVFPLLLAMDIKLQPVSKRKLTTSVCPCAAAMCNAVVFARSTVIESSGIDSMRIFSTSETLKEQFKMIRLISYMLSISIMVYKTFLVSYKIHKSNEVRTVYARNQIFFCDYKALF</sequence>
<dbReference type="EMBL" id="RDQH01000340">
    <property type="protein sequence ID" value="RXH76851.1"/>
    <property type="molecule type" value="Genomic_DNA"/>
</dbReference>
<feature type="transmembrane region" description="Helical" evidence="1">
    <location>
        <begin position="170"/>
        <end position="189"/>
    </location>
</feature>
<protein>
    <submittedName>
        <fullName evidence="2">Uncharacterized protein</fullName>
    </submittedName>
</protein>
<evidence type="ECO:0000313" key="3">
    <source>
        <dbReference type="Proteomes" id="UP000290289"/>
    </source>
</evidence>
<evidence type="ECO:0000256" key="1">
    <source>
        <dbReference type="SAM" id="Phobius"/>
    </source>
</evidence>
<feature type="non-terminal residue" evidence="2">
    <location>
        <position position="1"/>
    </location>
</feature>
<dbReference type="AlphaFoldDB" id="A0A498I5T6"/>